<protein>
    <submittedName>
        <fullName evidence="2">Uncharacterized protein</fullName>
    </submittedName>
</protein>
<feature type="region of interest" description="Disordered" evidence="1">
    <location>
        <begin position="162"/>
        <end position="241"/>
    </location>
</feature>
<comment type="caution">
    <text evidence="2">The sequence shown here is derived from an EMBL/GenBank/DDBJ whole genome shotgun (WGS) entry which is preliminary data.</text>
</comment>
<feature type="compositionally biased region" description="Polar residues" evidence="1">
    <location>
        <begin position="165"/>
        <end position="193"/>
    </location>
</feature>
<dbReference type="EMBL" id="MU001508">
    <property type="protein sequence ID" value="KAF2439878.1"/>
    <property type="molecule type" value="Genomic_DNA"/>
</dbReference>
<name>A0A9P4PAZ7_9PLEO</name>
<gene>
    <name evidence="2" type="ORF">P171DRAFT_489665</name>
</gene>
<evidence type="ECO:0000313" key="3">
    <source>
        <dbReference type="Proteomes" id="UP000799764"/>
    </source>
</evidence>
<reference evidence="2" key="1">
    <citation type="journal article" date="2020" name="Stud. Mycol.">
        <title>101 Dothideomycetes genomes: a test case for predicting lifestyles and emergence of pathogens.</title>
        <authorList>
            <person name="Haridas S."/>
            <person name="Albert R."/>
            <person name="Binder M."/>
            <person name="Bloem J."/>
            <person name="Labutti K."/>
            <person name="Salamov A."/>
            <person name="Andreopoulos B."/>
            <person name="Baker S."/>
            <person name="Barry K."/>
            <person name="Bills G."/>
            <person name="Bluhm B."/>
            <person name="Cannon C."/>
            <person name="Castanera R."/>
            <person name="Culley D."/>
            <person name="Daum C."/>
            <person name="Ezra D."/>
            <person name="Gonzalez J."/>
            <person name="Henrissat B."/>
            <person name="Kuo A."/>
            <person name="Liang C."/>
            <person name="Lipzen A."/>
            <person name="Lutzoni F."/>
            <person name="Magnuson J."/>
            <person name="Mondo S."/>
            <person name="Nolan M."/>
            <person name="Ohm R."/>
            <person name="Pangilinan J."/>
            <person name="Park H.-J."/>
            <person name="Ramirez L."/>
            <person name="Alfaro M."/>
            <person name="Sun H."/>
            <person name="Tritt A."/>
            <person name="Yoshinaga Y."/>
            <person name="Zwiers L.-H."/>
            <person name="Turgeon B."/>
            <person name="Goodwin S."/>
            <person name="Spatafora J."/>
            <person name="Crous P."/>
            <person name="Grigoriev I."/>
        </authorList>
    </citation>
    <scope>NUCLEOTIDE SEQUENCE</scope>
    <source>
        <strain evidence="2">CBS 690.94</strain>
    </source>
</reference>
<proteinExistence type="predicted"/>
<dbReference type="AlphaFoldDB" id="A0A9P4PAZ7"/>
<organism evidence="2 3">
    <name type="scientific">Karstenula rhodostoma CBS 690.94</name>
    <dbReference type="NCBI Taxonomy" id="1392251"/>
    <lineage>
        <taxon>Eukaryota</taxon>
        <taxon>Fungi</taxon>
        <taxon>Dikarya</taxon>
        <taxon>Ascomycota</taxon>
        <taxon>Pezizomycotina</taxon>
        <taxon>Dothideomycetes</taxon>
        <taxon>Pleosporomycetidae</taxon>
        <taxon>Pleosporales</taxon>
        <taxon>Massarineae</taxon>
        <taxon>Didymosphaeriaceae</taxon>
        <taxon>Karstenula</taxon>
    </lineage>
</organism>
<evidence type="ECO:0000313" key="2">
    <source>
        <dbReference type="EMBL" id="KAF2439878.1"/>
    </source>
</evidence>
<sequence length="241" mass="26112">MCPSPQSFRELARQLVLPSYSMASIHNDDHKRGTASHSAREMAEASFCIWGKTFIASSCACDGDLFLDMLAKVAGDDESVFHRNNINSGVHLTTQWQHGSTAAKSHGVAFTVLELDQRSPKPRCVTGRPIHYPEEQEPPKRPCTQNLEKEGERTLIAHLLGKRTGSVTTSNTHTRGDGTQSNRVFASNTTSTPLDAAHSCPRLPKTALPTMSAEKDAPHSTLTEPPQAVSGDLLNPATSSI</sequence>
<evidence type="ECO:0000256" key="1">
    <source>
        <dbReference type="SAM" id="MobiDB-lite"/>
    </source>
</evidence>
<accession>A0A9P4PAZ7</accession>
<keyword evidence="3" id="KW-1185">Reference proteome</keyword>
<dbReference type="Proteomes" id="UP000799764">
    <property type="component" value="Unassembled WGS sequence"/>
</dbReference>